<evidence type="ECO:0000256" key="4">
    <source>
        <dbReference type="ARBA" id="ARBA00022490"/>
    </source>
</evidence>
<dbReference type="PANTHER" id="PTHR35794:SF2">
    <property type="entry name" value="CELL DIVISION PROTEIN DIVIVA"/>
    <property type="match status" value="1"/>
</dbReference>
<dbReference type="AlphaFoldDB" id="A0A940PRI7"/>
<evidence type="ECO:0000256" key="7">
    <source>
        <dbReference type="ARBA" id="ARBA00023306"/>
    </source>
</evidence>
<keyword evidence="7" id="KW-0131">Cell cycle</keyword>
<dbReference type="InterPro" id="IPR019933">
    <property type="entry name" value="DivIVA_domain"/>
</dbReference>
<dbReference type="EMBL" id="JAFIDA010000001">
    <property type="protein sequence ID" value="MBP1325453.1"/>
    <property type="molecule type" value="Genomic_DNA"/>
</dbReference>
<comment type="caution">
    <text evidence="9">The sequence shown here is derived from an EMBL/GenBank/DDBJ whole genome shotgun (WGS) entry which is preliminary data.</text>
</comment>
<comment type="subcellular location">
    <subcellularLocation>
        <location evidence="1">Cytoplasm</location>
    </subcellularLocation>
</comment>
<evidence type="ECO:0000256" key="2">
    <source>
        <dbReference type="ARBA" id="ARBA00009008"/>
    </source>
</evidence>
<dbReference type="Proteomes" id="UP000675163">
    <property type="component" value="Unassembled WGS sequence"/>
</dbReference>
<dbReference type="NCBIfam" id="TIGR03544">
    <property type="entry name" value="DivI1A_domain"/>
    <property type="match status" value="2"/>
</dbReference>
<keyword evidence="5" id="KW-0132">Cell division</keyword>
<protein>
    <recommendedName>
        <fullName evidence="3">Cell wall synthesis protein Wag31</fullName>
    </recommendedName>
    <alternativeName>
        <fullName evidence="8">Antigen 84</fullName>
    </alternativeName>
</protein>
<evidence type="ECO:0000313" key="10">
    <source>
        <dbReference type="Proteomes" id="UP000675163"/>
    </source>
</evidence>
<gene>
    <name evidence="9" type="ORF">JOF28_000685</name>
</gene>
<evidence type="ECO:0000313" key="9">
    <source>
        <dbReference type="EMBL" id="MBP1325453.1"/>
    </source>
</evidence>
<evidence type="ECO:0000256" key="6">
    <source>
        <dbReference type="ARBA" id="ARBA00023054"/>
    </source>
</evidence>
<name>A0A940PRI7_9MICO</name>
<dbReference type="GO" id="GO:0005737">
    <property type="term" value="C:cytoplasm"/>
    <property type="evidence" value="ECO:0007669"/>
    <property type="project" value="UniProtKB-SubCell"/>
</dbReference>
<dbReference type="InterPro" id="IPR019932">
    <property type="entry name" value="CHP03543"/>
</dbReference>
<keyword evidence="4" id="KW-0963">Cytoplasm</keyword>
<accession>A0A940PRI7</accession>
<sequence length="184" mass="20992">MHTSFPLATGSEPGYNPDQVDDFLARARSAYEGAPDHATTLTSRDVRGMSFPVKKGGYAARYVDAALDRLEEVFFERERRAAVRSGGEDAWWDDTRALLSEVRGRIERPRGRKFTRRSVLATGYRRSQVDAFLARVGDMFERREFDMKPADVRDVVFHPERRGYDEDQVDALLDAVVDLMLATR</sequence>
<dbReference type="InterPro" id="IPR007793">
    <property type="entry name" value="DivIVA_fam"/>
</dbReference>
<keyword evidence="10" id="KW-1185">Reference proteome</keyword>
<dbReference type="RefSeq" id="WP_245189855.1">
    <property type="nucleotide sequence ID" value="NZ_JAFIDA010000001.1"/>
</dbReference>
<evidence type="ECO:0000256" key="5">
    <source>
        <dbReference type="ARBA" id="ARBA00022618"/>
    </source>
</evidence>
<dbReference type="GO" id="GO:0051301">
    <property type="term" value="P:cell division"/>
    <property type="evidence" value="ECO:0007669"/>
    <property type="project" value="UniProtKB-KW"/>
</dbReference>
<proteinExistence type="inferred from homology"/>
<evidence type="ECO:0000256" key="1">
    <source>
        <dbReference type="ARBA" id="ARBA00004496"/>
    </source>
</evidence>
<evidence type="ECO:0000256" key="3">
    <source>
        <dbReference type="ARBA" id="ARBA00018787"/>
    </source>
</evidence>
<dbReference type="PANTHER" id="PTHR35794">
    <property type="entry name" value="CELL DIVISION PROTEIN DIVIVA"/>
    <property type="match status" value="1"/>
</dbReference>
<keyword evidence="6" id="KW-0175">Coiled coil</keyword>
<dbReference type="NCBIfam" id="TIGR03543">
    <property type="entry name" value="divI1A_rptt_fam"/>
    <property type="match status" value="1"/>
</dbReference>
<organism evidence="9 10">
    <name type="scientific">Leucobacter exalbidus</name>
    <dbReference type="NCBI Taxonomy" id="662960"/>
    <lineage>
        <taxon>Bacteria</taxon>
        <taxon>Bacillati</taxon>
        <taxon>Actinomycetota</taxon>
        <taxon>Actinomycetes</taxon>
        <taxon>Micrococcales</taxon>
        <taxon>Microbacteriaceae</taxon>
        <taxon>Leucobacter</taxon>
    </lineage>
</organism>
<reference evidence="9" key="1">
    <citation type="submission" date="2021-02" db="EMBL/GenBank/DDBJ databases">
        <title>Sequencing the genomes of 1000 actinobacteria strains.</title>
        <authorList>
            <person name="Klenk H.-P."/>
        </authorList>
    </citation>
    <scope>NUCLEOTIDE SEQUENCE</scope>
    <source>
        <strain evidence="9">DSM 22850</strain>
    </source>
</reference>
<dbReference type="Gene3D" id="6.10.250.660">
    <property type="match status" value="1"/>
</dbReference>
<comment type="similarity">
    <text evidence="2">Belongs to the DivIVA family.</text>
</comment>
<evidence type="ECO:0000256" key="8">
    <source>
        <dbReference type="ARBA" id="ARBA00031737"/>
    </source>
</evidence>